<dbReference type="GO" id="GO:0005549">
    <property type="term" value="F:odorant binding"/>
    <property type="evidence" value="ECO:0007669"/>
    <property type="project" value="InterPro"/>
</dbReference>
<dbReference type="Proteomes" id="UP000801492">
    <property type="component" value="Unassembled WGS sequence"/>
</dbReference>
<feature type="transmembrane region" description="Helical" evidence="10">
    <location>
        <begin position="129"/>
        <end position="147"/>
    </location>
</feature>
<evidence type="ECO:0000256" key="7">
    <source>
        <dbReference type="ARBA" id="ARBA00023136"/>
    </source>
</evidence>
<keyword evidence="8" id="KW-0675">Receptor</keyword>
<gene>
    <name evidence="11" type="ORF">ILUMI_13607</name>
</gene>
<name>A0A8K0CVW6_IGNLU</name>
<evidence type="ECO:0000256" key="1">
    <source>
        <dbReference type="ARBA" id="ARBA00004651"/>
    </source>
</evidence>
<keyword evidence="3" id="KW-0716">Sensory transduction</keyword>
<keyword evidence="6 10" id="KW-1133">Transmembrane helix</keyword>
<evidence type="ECO:0000313" key="11">
    <source>
        <dbReference type="EMBL" id="KAF2892566.1"/>
    </source>
</evidence>
<protein>
    <recommendedName>
        <fullName evidence="13">Odorant receptor</fullName>
    </recommendedName>
</protein>
<evidence type="ECO:0000256" key="4">
    <source>
        <dbReference type="ARBA" id="ARBA00022692"/>
    </source>
</evidence>
<dbReference type="PANTHER" id="PTHR21137">
    <property type="entry name" value="ODORANT RECEPTOR"/>
    <property type="match status" value="1"/>
</dbReference>
<keyword evidence="12" id="KW-1185">Reference proteome</keyword>
<evidence type="ECO:0000256" key="8">
    <source>
        <dbReference type="ARBA" id="ARBA00023170"/>
    </source>
</evidence>
<dbReference type="AlphaFoldDB" id="A0A8K0CVW6"/>
<evidence type="ECO:0000256" key="9">
    <source>
        <dbReference type="ARBA" id="ARBA00023224"/>
    </source>
</evidence>
<comment type="subcellular location">
    <subcellularLocation>
        <location evidence="1">Cell membrane</location>
        <topology evidence="1">Multi-pass membrane protein</topology>
    </subcellularLocation>
</comment>
<evidence type="ECO:0000313" key="12">
    <source>
        <dbReference type="Proteomes" id="UP000801492"/>
    </source>
</evidence>
<dbReference type="OrthoDB" id="6776973at2759"/>
<dbReference type="Pfam" id="PF02949">
    <property type="entry name" value="7tm_6"/>
    <property type="match status" value="1"/>
</dbReference>
<organism evidence="11 12">
    <name type="scientific">Ignelater luminosus</name>
    <name type="common">Cucubano</name>
    <name type="synonym">Pyrophorus luminosus</name>
    <dbReference type="NCBI Taxonomy" id="2038154"/>
    <lineage>
        <taxon>Eukaryota</taxon>
        <taxon>Metazoa</taxon>
        <taxon>Ecdysozoa</taxon>
        <taxon>Arthropoda</taxon>
        <taxon>Hexapoda</taxon>
        <taxon>Insecta</taxon>
        <taxon>Pterygota</taxon>
        <taxon>Neoptera</taxon>
        <taxon>Endopterygota</taxon>
        <taxon>Coleoptera</taxon>
        <taxon>Polyphaga</taxon>
        <taxon>Elateriformia</taxon>
        <taxon>Elateroidea</taxon>
        <taxon>Elateridae</taxon>
        <taxon>Agrypninae</taxon>
        <taxon>Pyrophorini</taxon>
        <taxon>Ignelater</taxon>
    </lineage>
</organism>
<keyword evidence="5" id="KW-0552">Olfaction</keyword>
<keyword evidence="4 10" id="KW-0812">Transmembrane</keyword>
<keyword evidence="2" id="KW-1003">Cell membrane</keyword>
<evidence type="ECO:0008006" key="13">
    <source>
        <dbReference type="Google" id="ProtNLM"/>
    </source>
</evidence>
<comment type="caution">
    <text evidence="11">The sequence shown here is derived from an EMBL/GenBank/DDBJ whole genome shotgun (WGS) entry which is preliminary data.</text>
</comment>
<feature type="transmembrane region" description="Helical" evidence="10">
    <location>
        <begin position="167"/>
        <end position="193"/>
    </location>
</feature>
<accession>A0A8K0CVW6</accession>
<evidence type="ECO:0000256" key="10">
    <source>
        <dbReference type="SAM" id="Phobius"/>
    </source>
</evidence>
<keyword evidence="7 10" id="KW-0472">Membrane</keyword>
<proteinExistence type="predicted"/>
<evidence type="ECO:0000256" key="5">
    <source>
        <dbReference type="ARBA" id="ARBA00022725"/>
    </source>
</evidence>
<evidence type="ECO:0000256" key="6">
    <source>
        <dbReference type="ARBA" id="ARBA00022989"/>
    </source>
</evidence>
<feature type="transmembrane region" description="Helical" evidence="10">
    <location>
        <begin position="34"/>
        <end position="58"/>
    </location>
</feature>
<dbReference type="InterPro" id="IPR004117">
    <property type="entry name" value="7tm6_olfct_rcpt"/>
</dbReference>
<keyword evidence="9" id="KW-0807">Transducer</keyword>
<dbReference type="PANTHER" id="PTHR21137:SF35">
    <property type="entry name" value="ODORANT RECEPTOR 19A-RELATED"/>
    <property type="match status" value="1"/>
</dbReference>
<reference evidence="11" key="1">
    <citation type="submission" date="2019-08" db="EMBL/GenBank/DDBJ databases">
        <title>The genome of the North American firefly Photinus pyralis.</title>
        <authorList>
            <consortium name="Photinus pyralis genome working group"/>
            <person name="Fallon T.R."/>
            <person name="Sander Lower S.E."/>
            <person name="Weng J.-K."/>
        </authorList>
    </citation>
    <scope>NUCLEOTIDE SEQUENCE</scope>
    <source>
        <strain evidence="11">TRF0915ILg1</strain>
        <tissue evidence="11">Whole body</tissue>
    </source>
</reference>
<dbReference type="EMBL" id="VTPC01008673">
    <property type="protein sequence ID" value="KAF2892566.1"/>
    <property type="molecule type" value="Genomic_DNA"/>
</dbReference>
<dbReference type="GO" id="GO:0005886">
    <property type="term" value="C:plasma membrane"/>
    <property type="evidence" value="ECO:0007669"/>
    <property type="project" value="UniProtKB-SubCell"/>
</dbReference>
<dbReference type="GO" id="GO:0007165">
    <property type="term" value="P:signal transduction"/>
    <property type="evidence" value="ECO:0007669"/>
    <property type="project" value="UniProtKB-KW"/>
</dbReference>
<evidence type="ECO:0000256" key="3">
    <source>
        <dbReference type="ARBA" id="ARBA00022606"/>
    </source>
</evidence>
<sequence length="275" mass="31817">MDQVLIAEIPESVRLPFLSLRKLGLFSTNKCKTYIPMSMLVLTLGNLVVIAMVQFLNVKRDISDIVRNLEEILSFSLTVVRMVIVTYRNEDFTRLIQMVKLFWDPSKCDQQTKMELISIRRFTSQLQKLFFLTALIGVVLVVISPLLQNTTPTGIWTMEGHEKLYRFVMIGQTVVIPFAAYFLCSLDCMYLGFCTEIVIQFRILSQYLQEPEVDGDTVTGMEINRLNEIKRCVRHHRLILRFVKEFRQAFSLVLLTEFVIDGPLICAELLAAFER</sequence>
<evidence type="ECO:0000256" key="2">
    <source>
        <dbReference type="ARBA" id="ARBA00022475"/>
    </source>
</evidence>
<dbReference type="GO" id="GO:0004984">
    <property type="term" value="F:olfactory receptor activity"/>
    <property type="evidence" value="ECO:0007669"/>
    <property type="project" value="InterPro"/>
</dbReference>